<gene>
    <name evidence="2" type="ordered locus">P9303_10821</name>
</gene>
<dbReference type="Proteomes" id="UP000002274">
    <property type="component" value="Chromosome"/>
</dbReference>
<feature type="signal peptide" evidence="1">
    <location>
        <begin position="1"/>
        <end position="24"/>
    </location>
</feature>
<dbReference type="HOGENOM" id="CLU_137424_1_0_3"/>
<evidence type="ECO:0000256" key="1">
    <source>
        <dbReference type="SAM" id="SignalP"/>
    </source>
</evidence>
<protein>
    <recommendedName>
        <fullName evidence="4">C-type lysozyme inhibitor domain-containing protein</fullName>
    </recommendedName>
</protein>
<dbReference type="AlphaFoldDB" id="A2C8M1"/>
<dbReference type="EMBL" id="CP000554">
    <property type="protein sequence ID" value="ABM77831.1"/>
    <property type="molecule type" value="Genomic_DNA"/>
</dbReference>
<proteinExistence type="predicted"/>
<dbReference type="BioCyc" id="PMAR59922:G1G80-961-MONOMER"/>
<sequence length="120" mass="13572">MMTFLRFMMSFLISISPVVPSALAPESTSFTCDGSLVETTIYNNENGAYSRVKAYEELDAGAFIVIKLVNSKLMLPRTFNVGETSFTDGKWWWSYEDHQHPTFRGLTPLGEVQEFNCEAL</sequence>
<organism evidence="2 3">
    <name type="scientific">Prochlorococcus marinus (strain MIT 9303)</name>
    <dbReference type="NCBI Taxonomy" id="59922"/>
    <lineage>
        <taxon>Bacteria</taxon>
        <taxon>Bacillati</taxon>
        <taxon>Cyanobacteriota</taxon>
        <taxon>Cyanophyceae</taxon>
        <taxon>Synechococcales</taxon>
        <taxon>Prochlorococcaceae</taxon>
        <taxon>Prochlorococcus</taxon>
    </lineage>
</organism>
<name>A2C8M1_PROM3</name>
<reference evidence="2 3" key="1">
    <citation type="journal article" date="2007" name="PLoS Genet.">
        <title>Patterns and implications of gene gain and loss in the evolution of Prochlorococcus.</title>
        <authorList>
            <person name="Kettler G.C."/>
            <person name="Martiny A.C."/>
            <person name="Huang K."/>
            <person name="Zucker J."/>
            <person name="Coleman M.L."/>
            <person name="Rodrigue S."/>
            <person name="Chen F."/>
            <person name="Lapidus A."/>
            <person name="Ferriera S."/>
            <person name="Johnson J."/>
            <person name="Steglich C."/>
            <person name="Church G.M."/>
            <person name="Richardson P."/>
            <person name="Chisholm S.W."/>
        </authorList>
    </citation>
    <scope>NUCLEOTIDE SEQUENCE [LARGE SCALE GENOMIC DNA]</scope>
    <source>
        <strain evidence="2 3">MIT 9303</strain>
    </source>
</reference>
<keyword evidence="1" id="KW-0732">Signal</keyword>
<evidence type="ECO:0000313" key="2">
    <source>
        <dbReference type="EMBL" id="ABM77831.1"/>
    </source>
</evidence>
<evidence type="ECO:0000313" key="3">
    <source>
        <dbReference type="Proteomes" id="UP000002274"/>
    </source>
</evidence>
<evidence type="ECO:0008006" key="4">
    <source>
        <dbReference type="Google" id="ProtNLM"/>
    </source>
</evidence>
<accession>A2C8M1</accession>
<feature type="chain" id="PRO_5002642900" description="C-type lysozyme inhibitor domain-containing protein" evidence="1">
    <location>
        <begin position="25"/>
        <end position="120"/>
    </location>
</feature>
<dbReference type="KEGG" id="pmf:P9303_10821"/>